<sequence length="258" mass="26383">MTSTQRTAVVTGAAAPRGIGKATALRYAREGWAVVVLDLDEPAAKETAEDIAAQTGAAVFAHAVDVSDEASVRAAYEAVRAEVDAGRLPAVGALANIAGITSPVPFLETTLELWNKVLAVNATGTYLVTKAFLPDLIEAGWGRIVNMSSVSAQQGGGVFGKTPYCAAKAAILGFTKSLAKELGAAGVTVNAVAPSAVDTDIRVAATSPELEDAITRGVPLGRQATADEVAGVITWLCTDDAGYLQGTTIDINGGSFLH</sequence>
<dbReference type="Pfam" id="PF13561">
    <property type="entry name" value="adh_short_C2"/>
    <property type="match status" value="1"/>
</dbReference>
<dbReference type="RefSeq" id="WP_270946528.1">
    <property type="nucleotide sequence ID" value="NZ_JAQGLA010000001.1"/>
</dbReference>
<dbReference type="SUPFAM" id="SSF51735">
    <property type="entry name" value="NAD(P)-binding Rossmann-fold domains"/>
    <property type="match status" value="1"/>
</dbReference>
<dbReference type="InterPro" id="IPR057326">
    <property type="entry name" value="KR_dom"/>
</dbReference>
<dbReference type="PRINTS" id="PR00080">
    <property type="entry name" value="SDRFAMILY"/>
</dbReference>
<protein>
    <submittedName>
        <fullName evidence="3">SDR family NAD(P)-dependent oxidoreductase</fullName>
    </submittedName>
</protein>
<dbReference type="Gene3D" id="3.40.50.720">
    <property type="entry name" value="NAD(P)-binding Rossmann-like Domain"/>
    <property type="match status" value="1"/>
</dbReference>
<evidence type="ECO:0000313" key="4">
    <source>
        <dbReference type="Proteomes" id="UP001210380"/>
    </source>
</evidence>
<dbReference type="PANTHER" id="PTHR42760">
    <property type="entry name" value="SHORT-CHAIN DEHYDROGENASES/REDUCTASES FAMILY MEMBER"/>
    <property type="match status" value="1"/>
</dbReference>
<gene>
    <name evidence="3" type="ORF">OU415_00850</name>
</gene>
<dbReference type="EMBL" id="JAQGLA010000001">
    <property type="protein sequence ID" value="MDA3623960.1"/>
    <property type="molecule type" value="Genomic_DNA"/>
</dbReference>
<accession>A0ABT4UQF8</accession>
<evidence type="ECO:0000256" key="1">
    <source>
        <dbReference type="ARBA" id="ARBA00006484"/>
    </source>
</evidence>
<name>A0ABT4UQF8_9PSEU</name>
<organism evidence="3 4">
    <name type="scientific">Saccharopolyspora oryzae</name>
    <dbReference type="NCBI Taxonomy" id="2997343"/>
    <lineage>
        <taxon>Bacteria</taxon>
        <taxon>Bacillati</taxon>
        <taxon>Actinomycetota</taxon>
        <taxon>Actinomycetes</taxon>
        <taxon>Pseudonocardiales</taxon>
        <taxon>Pseudonocardiaceae</taxon>
        <taxon>Saccharopolyspora</taxon>
    </lineage>
</organism>
<dbReference type="PANTHER" id="PTHR42760:SF40">
    <property type="entry name" value="3-OXOACYL-[ACYL-CARRIER-PROTEIN] REDUCTASE, CHLOROPLASTIC"/>
    <property type="match status" value="1"/>
</dbReference>
<dbReference type="PRINTS" id="PR00081">
    <property type="entry name" value="GDHRDH"/>
</dbReference>
<dbReference type="SMART" id="SM00822">
    <property type="entry name" value="PKS_KR"/>
    <property type="match status" value="1"/>
</dbReference>
<dbReference type="InterPro" id="IPR036291">
    <property type="entry name" value="NAD(P)-bd_dom_sf"/>
</dbReference>
<reference evidence="3 4" key="1">
    <citation type="submission" date="2022-11" db="EMBL/GenBank/DDBJ databases">
        <title>Draft genome sequence of Saccharopolyspora sp. WRP15-2 isolated from rhizosphere soils of wild rice in Thailand.</title>
        <authorList>
            <person name="Duangmal K."/>
            <person name="Kammanee S."/>
            <person name="Muangham S."/>
        </authorList>
    </citation>
    <scope>NUCLEOTIDE SEQUENCE [LARGE SCALE GENOMIC DNA]</scope>
    <source>
        <strain evidence="3 4">WRP15-2</strain>
    </source>
</reference>
<dbReference type="PROSITE" id="PS00061">
    <property type="entry name" value="ADH_SHORT"/>
    <property type="match status" value="1"/>
</dbReference>
<comment type="similarity">
    <text evidence="1">Belongs to the short-chain dehydrogenases/reductases (SDR) family.</text>
</comment>
<dbReference type="InterPro" id="IPR020904">
    <property type="entry name" value="Sc_DH/Rdtase_CS"/>
</dbReference>
<keyword evidence="4" id="KW-1185">Reference proteome</keyword>
<comment type="caution">
    <text evidence="3">The sequence shown here is derived from an EMBL/GenBank/DDBJ whole genome shotgun (WGS) entry which is preliminary data.</text>
</comment>
<proteinExistence type="inferred from homology"/>
<dbReference type="InterPro" id="IPR002347">
    <property type="entry name" value="SDR_fam"/>
</dbReference>
<dbReference type="Proteomes" id="UP001210380">
    <property type="component" value="Unassembled WGS sequence"/>
</dbReference>
<feature type="domain" description="Ketoreductase" evidence="2">
    <location>
        <begin position="6"/>
        <end position="195"/>
    </location>
</feature>
<evidence type="ECO:0000259" key="2">
    <source>
        <dbReference type="SMART" id="SM00822"/>
    </source>
</evidence>
<evidence type="ECO:0000313" key="3">
    <source>
        <dbReference type="EMBL" id="MDA3623960.1"/>
    </source>
</evidence>